<keyword evidence="5" id="KW-1185">Reference proteome</keyword>
<dbReference type="OrthoDB" id="5970at2759"/>
<dbReference type="AlphaFoldDB" id="A2FML1"/>
<dbReference type="RefSeq" id="XP_001306779.1">
    <property type="nucleotide sequence ID" value="XM_001306778.1"/>
</dbReference>
<evidence type="ECO:0000256" key="2">
    <source>
        <dbReference type="SAM" id="MobiDB-lite"/>
    </source>
</evidence>
<dbReference type="EMBL" id="DS113889">
    <property type="protein sequence ID" value="EAX93849.1"/>
    <property type="molecule type" value="Genomic_DNA"/>
</dbReference>
<dbReference type="InterPro" id="IPR035979">
    <property type="entry name" value="RBD_domain_sf"/>
</dbReference>
<sequence>MDGNQGSPLHNEEAAQDGQERATVPHGLAPDYPAPSNRQVLTEDERAMTVKFGPNCATAEEFAELFKAEGFPVFSDIRLAKFGTVRLPSEAQAQQFIKHFNEFQFKGEQLYAQPMQPQQYVKTLHITGLEENHIDERQLFNLLSPSGFIRRISSKKGFTFVEFDNIQDARRARIELKNKENEFPGLRVSFARSEHKPDFSNLRIPLSDIIPPNHQFWYKLQDMLYDR</sequence>
<proteinExistence type="predicted"/>
<dbReference type="Gene3D" id="3.30.70.330">
    <property type="match status" value="1"/>
</dbReference>
<organism evidence="4 5">
    <name type="scientific">Trichomonas vaginalis (strain ATCC PRA-98 / G3)</name>
    <dbReference type="NCBI Taxonomy" id="412133"/>
    <lineage>
        <taxon>Eukaryota</taxon>
        <taxon>Metamonada</taxon>
        <taxon>Parabasalia</taxon>
        <taxon>Trichomonadida</taxon>
        <taxon>Trichomonadidae</taxon>
        <taxon>Trichomonas</taxon>
    </lineage>
</organism>
<feature type="domain" description="RRM" evidence="3">
    <location>
        <begin position="122"/>
        <end position="193"/>
    </location>
</feature>
<evidence type="ECO:0000313" key="4">
    <source>
        <dbReference type="EMBL" id="EAX93849.1"/>
    </source>
</evidence>
<reference evidence="4" key="1">
    <citation type="submission" date="2006-10" db="EMBL/GenBank/DDBJ databases">
        <authorList>
            <person name="Amadeo P."/>
            <person name="Zhao Q."/>
            <person name="Wortman J."/>
            <person name="Fraser-Liggett C."/>
            <person name="Carlton J."/>
        </authorList>
    </citation>
    <scope>NUCLEOTIDE SEQUENCE</scope>
    <source>
        <strain evidence="4">G3</strain>
    </source>
</reference>
<accession>A2FML1</accession>
<dbReference type="SMR" id="A2FML1"/>
<dbReference type="GO" id="GO:0003723">
    <property type="term" value="F:RNA binding"/>
    <property type="evidence" value="ECO:0007669"/>
    <property type="project" value="UniProtKB-UniRule"/>
</dbReference>
<dbReference type="Pfam" id="PF00076">
    <property type="entry name" value="RRM_1"/>
    <property type="match status" value="1"/>
</dbReference>
<keyword evidence="1" id="KW-0694">RNA-binding</keyword>
<dbReference type="PROSITE" id="PS50102">
    <property type="entry name" value="RRM"/>
    <property type="match status" value="1"/>
</dbReference>
<reference evidence="4" key="2">
    <citation type="journal article" date="2007" name="Science">
        <title>Draft genome sequence of the sexually transmitted pathogen Trichomonas vaginalis.</title>
        <authorList>
            <person name="Carlton J.M."/>
            <person name="Hirt R.P."/>
            <person name="Silva J.C."/>
            <person name="Delcher A.L."/>
            <person name="Schatz M."/>
            <person name="Zhao Q."/>
            <person name="Wortman J.R."/>
            <person name="Bidwell S.L."/>
            <person name="Alsmark U.C.M."/>
            <person name="Besteiro S."/>
            <person name="Sicheritz-Ponten T."/>
            <person name="Noel C.J."/>
            <person name="Dacks J.B."/>
            <person name="Foster P.G."/>
            <person name="Simillion C."/>
            <person name="Van de Peer Y."/>
            <person name="Miranda-Saavedra D."/>
            <person name="Barton G.J."/>
            <person name="Westrop G.D."/>
            <person name="Mueller S."/>
            <person name="Dessi D."/>
            <person name="Fiori P.L."/>
            <person name="Ren Q."/>
            <person name="Paulsen I."/>
            <person name="Zhang H."/>
            <person name="Bastida-Corcuera F.D."/>
            <person name="Simoes-Barbosa A."/>
            <person name="Brown M.T."/>
            <person name="Hayes R.D."/>
            <person name="Mukherjee M."/>
            <person name="Okumura C.Y."/>
            <person name="Schneider R."/>
            <person name="Smith A.J."/>
            <person name="Vanacova S."/>
            <person name="Villalvazo M."/>
            <person name="Haas B.J."/>
            <person name="Pertea M."/>
            <person name="Feldblyum T.V."/>
            <person name="Utterback T.R."/>
            <person name="Shu C.L."/>
            <person name="Osoegawa K."/>
            <person name="de Jong P.J."/>
            <person name="Hrdy I."/>
            <person name="Horvathova L."/>
            <person name="Zubacova Z."/>
            <person name="Dolezal P."/>
            <person name="Malik S.B."/>
            <person name="Logsdon J.M. Jr."/>
            <person name="Henze K."/>
            <person name="Gupta A."/>
            <person name="Wang C.C."/>
            <person name="Dunne R.L."/>
            <person name="Upcroft J.A."/>
            <person name="Upcroft P."/>
            <person name="White O."/>
            <person name="Salzberg S.L."/>
            <person name="Tang P."/>
            <person name="Chiu C.-H."/>
            <person name="Lee Y.-S."/>
            <person name="Embley T.M."/>
            <person name="Coombs G.H."/>
            <person name="Mottram J.C."/>
            <person name="Tachezy J."/>
            <person name="Fraser-Liggett C.M."/>
            <person name="Johnson P.J."/>
        </authorList>
    </citation>
    <scope>NUCLEOTIDE SEQUENCE [LARGE SCALE GENOMIC DNA]</scope>
    <source>
        <strain evidence="4">G3</strain>
    </source>
</reference>
<dbReference type="SMART" id="SM00360">
    <property type="entry name" value="RRM"/>
    <property type="match status" value="2"/>
</dbReference>
<evidence type="ECO:0000256" key="1">
    <source>
        <dbReference type="PROSITE-ProRule" id="PRU00176"/>
    </source>
</evidence>
<dbReference type="VEuPathDB" id="TrichDB:TVAGG3_0308640"/>
<evidence type="ECO:0000259" key="3">
    <source>
        <dbReference type="PROSITE" id="PS50102"/>
    </source>
</evidence>
<gene>
    <name evidence="4" type="ORF">TVAG_225010</name>
</gene>
<dbReference type="InterPro" id="IPR000504">
    <property type="entry name" value="RRM_dom"/>
</dbReference>
<feature type="region of interest" description="Disordered" evidence="2">
    <location>
        <begin position="1"/>
        <end position="36"/>
    </location>
</feature>
<evidence type="ECO:0000313" key="5">
    <source>
        <dbReference type="Proteomes" id="UP000001542"/>
    </source>
</evidence>
<dbReference type="InParanoid" id="A2FML1"/>
<dbReference type="VEuPathDB" id="TrichDB:TVAG_225010"/>
<dbReference type="KEGG" id="tva:4751570"/>
<protein>
    <recommendedName>
        <fullName evidence="3">RRM domain-containing protein</fullName>
    </recommendedName>
</protein>
<name>A2FML1_TRIV3</name>
<dbReference type="SUPFAM" id="SSF54928">
    <property type="entry name" value="RNA-binding domain, RBD"/>
    <property type="match status" value="1"/>
</dbReference>
<dbReference type="InterPro" id="IPR012677">
    <property type="entry name" value="Nucleotide-bd_a/b_plait_sf"/>
</dbReference>
<dbReference type="Proteomes" id="UP000001542">
    <property type="component" value="Unassembled WGS sequence"/>
</dbReference>